<name>A0AAW1S552_9CHLO</name>
<evidence type="ECO:0000313" key="1">
    <source>
        <dbReference type="EMBL" id="KAK9840965.1"/>
    </source>
</evidence>
<dbReference type="NCBIfam" id="TIGR01589">
    <property type="entry name" value="A_thal_3526"/>
    <property type="match status" value="1"/>
</dbReference>
<reference evidence="1 2" key="1">
    <citation type="journal article" date="2024" name="Nat. Commun.">
        <title>Phylogenomics reveals the evolutionary origins of lichenization in chlorophyte algae.</title>
        <authorList>
            <person name="Puginier C."/>
            <person name="Libourel C."/>
            <person name="Otte J."/>
            <person name="Skaloud P."/>
            <person name="Haon M."/>
            <person name="Grisel S."/>
            <person name="Petersen M."/>
            <person name="Berrin J.G."/>
            <person name="Delaux P.M."/>
            <person name="Dal Grande F."/>
            <person name="Keller J."/>
        </authorList>
    </citation>
    <scope>NUCLEOTIDE SEQUENCE [LARGE SCALE GENOMIC DNA]</scope>
    <source>
        <strain evidence="1 2">SAG 245.80</strain>
    </source>
</reference>
<dbReference type="InterPro" id="IPR006476">
    <property type="entry name" value="CHP01589_pln"/>
</dbReference>
<proteinExistence type="predicted"/>
<keyword evidence="2" id="KW-1185">Reference proteome</keyword>
<protein>
    <submittedName>
        <fullName evidence="1">Uncharacterized protein</fullName>
    </submittedName>
</protein>
<dbReference type="Pfam" id="PF09713">
    <property type="entry name" value="A_thal_3526"/>
    <property type="match status" value="1"/>
</dbReference>
<dbReference type="EMBL" id="JALJOU010000011">
    <property type="protein sequence ID" value="KAK9840965.1"/>
    <property type="molecule type" value="Genomic_DNA"/>
</dbReference>
<evidence type="ECO:0000313" key="2">
    <source>
        <dbReference type="Proteomes" id="UP001445335"/>
    </source>
</evidence>
<dbReference type="Proteomes" id="UP001445335">
    <property type="component" value="Unassembled WGS sequence"/>
</dbReference>
<organism evidence="1 2">
    <name type="scientific">Elliptochloris bilobata</name>
    <dbReference type="NCBI Taxonomy" id="381761"/>
    <lineage>
        <taxon>Eukaryota</taxon>
        <taxon>Viridiplantae</taxon>
        <taxon>Chlorophyta</taxon>
        <taxon>core chlorophytes</taxon>
        <taxon>Trebouxiophyceae</taxon>
        <taxon>Trebouxiophyceae incertae sedis</taxon>
        <taxon>Elliptochloris clade</taxon>
        <taxon>Elliptochloris</taxon>
    </lineage>
</organism>
<gene>
    <name evidence="1" type="ORF">WJX81_002989</name>
</gene>
<comment type="caution">
    <text evidence="1">The sequence shown here is derived from an EMBL/GenBank/DDBJ whole genome shotgun (WGS) entry which is preliminary data.</text>
</comment>
<accession>A0AAW1S552</accession>
<dbReference type="AlphaFoldDB" id="A0AAW1S552"/>
<sequence length="105" mass="11864">MCYQTSPGVWMPEHCGEAERPEGYGNTVPGAPRKQITLADLHKVHVAVEHCLLRLLSRAQTIQALQKQGVVAFITATVWDRLEEQNPVYFEQYKAARVSLAWSEL</sequence>